<feature type="transmembrane region" description="Helical" evidence="1">
    <location>
        <begin position="63"/>
        <end position="84"/>
    </location>
</feature>
<sequence>MTTSSDFGFLNNLFFDGNVSCSKRVTRSAQNDEDVGEARGGKLNFKDLELVDCCPAVVNPLELLALLGIIAGATFFIQMAIANMTGRRRRRKRNDDGTQSDYLPIEDVIAACK</sequence>
<accession>A0A0K2TWG7</accession>
<keyword evidence="1" id="KW-0472">Membrane</keyword>
<dbReference type="AlphaFoldDB" id="A0A0K2TWG7"/>
<dbReference type="OrthoDB" id="10624705at2759"/>
<dbReference type="EMBL" id="HACA01013007">
    <property type="protein sequence ID" value="CDW30368.1"/>
    <property type="molecule type" value="Transcribed_RNA"/>
</dbReference>
<proteinExistence type="predicted"/>
<name>A0A0K2TWG7_LEPSM</name>
<keyword evidence="1" id="KW-0812">Transmembrane</keyword>
<keyword evidence="1" id="KW-1133">Transmembrane helix</keyword>
<protein>
    <submittedName>
        <fullName evidence="2">Uncharacterized protein</fullName>
    </submittedName>
</protein>
<reference evidence="2" key="1">
    <citation type="submission" date="2014-05" db="EMBL/GenBank/DDBJ databases">
        <authorList>
            <person name="Chronopoulou M."/>
        </authorList>
    </citation>
    <scope>NUCLEOTIDE SEQUENCE</scope>
    <source>
        <tissue evidence="2">Whole organism</tissue>
    </source>
</reference>
<organism evidence="2">
    <name type="scientific">Lepeophtheirus salmonis</name>
    <name type="common">Salmon louse</name>
    <name type="synonym">Caligus salmonis</name>
    <dbReference type="NCBI Taxonomy" id="72036"/>
    <lineage>
        <taxon>Eukaryota</taxon>
        <taxon>Metazoa</taxon>
        <taxon>Ecdysozoa</taxon>
        <taxon>Arthropoda</taxon>
        <taxon>Crustacea</taxon>
        <taxon>Multicrustacea</taxon>
        <taxon>Hexanauplia</taxon>
        <taxon>Copepoda</taxon>
        <taxon>Siphonostomatoida</taxon>
        <taxon>Caligidae</taxon>
        <taxon>Lepeophtheirus</taxon>
    </lineage>
</organism>
<evidence type="ECO:0000313" key="2">
    <source>
        <dbReference type="EMBL" id="CDW30368.1"/>
    </source>
</evidence>
<evidence type="ECO:0000256" key="1">
    <source>
        <dbReference type="SAM" id="Phobius"/>
    </source>
</evidence>